<dbReference type="PROSITE" id="PS00107">
    <property type="entry name" value="PROTEIN_KINASE_ATP"/>
    <property type="match status" value="1"/>
</dbReference>
<evidence type="ECO:0000256" key="4">
    <source>
        <dbReference type="ARBA" id="ARBA00022777"/>
    </source>
</evidence>
<dbReference type="Gene3D" id="3.30.200.20">
    <property type="entry name" value="Phosphorylase Kinase, domain 1"/>
    <property type="match status" value="1"/>
</dbReference>
<comment type="caution">
    <text evidence="10">The sequence shown here is derived from an EMBL/GenBank/DDBJ whole genome shotgun (WGS) entry which is preliminary data.</text>
</comment>
<keyword evidence="11" id="KW-1185">Reference proteome</keyword>
<dbReference type="Gene3D" id="1.10.510.10">
    <property type="entry name" value="Transferase(Phosphotransferase) domain 1"/>
    <property type="match status" value="1"/>
</dbReference>
<dbReference type="FunFam" id="1.10.510.10:FF:000469">
    <property type="entry name" value="Serine/threonine-protein kinase 32B"/>
    <property type="match status" value="1"/>
</dbReference>
<name>A0A9W7Y5D6_9FUNG</name>
<protein>
    <recommendedName>
        <fullName evidence="12">Kinase-like protein</fullName>
    </recommendedName>
</protein>
<sequence>MGNAITKQPTEEGLGLHKFRLLRVIGRGSFGKVRIVEHRATGRTYALKYISKAACISNRSHTNTLRERDILEDIEHPYIVNLRFSFQDDHALFMVMDLMAGGDLRFHIMRRRFFEGVIKFWIAELACAIHHLHSVHHTVHRDVKPDNILMDHEGHVALTDFNIATRIVDAQPHYAVAGTANYMAPEVVSGAGYTYSVDWWSLGVVMYECIYGKRPFRHKKNTDALKRALLYEEIQFPIVTDVQVSYDCVSAMRSLLNKEPHLRLGCGPTGYDDIKAHPFFASLDWERIEAKQVQPPFVPTNDMSNFDISHDLEEMLLEPEPLTDAGSRHRRGQGKRARAPTEHATPEYRMLAECFATFDYVEYEQLRAYIEAHGSISALAIEDAKTDMSKPSADATLLFPPPLAHMKLDDRPIINLDAQSTLAYSVTLSRGRNVIQQLQTIVSHADEASTSAAAATGTSATSAANNTSYNPHNDASPDPPPVHPPSLRQRISEAKRRGSSSARQPSDTKQCGGLSQNRLFGSSANSSTNTTTTMPAMPAPADQVALALQVPGTLEPPSIVPIDILAWNQLLPSQRTLAHRYCIKMARERHWYPRSSAQRRTRRRHSRADLRQSNVFEFPRLGSRVNLNTAAATPTAAAVANHRHTPSAASYTHGHPLRPAKPSFASSAAPAETDNTSWMSQHGARYMSTELLDPRDRRASALRRQLSADNLASISSGASTPYMSLDMRVGGLAGGIATPPRVGVSRKSSFAHAGESSSDGDIAAAAAAAATTAGIADGSCNYYRHQPLPPPPSSAMPVGATSMLATGRGFATSHSELCMMKLSLADAPQ</sequence>
<feature type="compositionally biased region" description="Low complexity" evidence="7">
    <location>
        <begin position="453"/>
        <end position="468"/>
    </location>
</feature>
<dbReference type="GO" id="GO:0005524">
    <property type="term" value="F:ATP binding"/>
    <property type="evidence" value="ECO:0007669"/>
    <property type="project" value="UniProtKB-UniRule"/>
</dbReference>
<evidence type="ECO:0000313" key="10">
    <source>
        <dbReference type="EMBL" id="KAJ1728253.1"/>
    </source>
</evidence>
<dbReference type="Proteomes" id="UP001143981">
    <property type="component" value="Unassembled WGS sequence"/>
</dbReference>
<dbReference type="InterPro" id="IPR000961">
    <property type="entry name" value="AGC-kinase_C"/>
</dbReference>
<feature type="region of interest" description="Disordered" evidence="7">
    <location>
        <begin position="321"/>
        <end position="343"/>
    </location>
</feature>
<feature type="domain" description="Protein kinase" evidence="8">
    <location>
        <begin position="19"/>
        <end position="280"/>
    </location>
</feature>
<keyword evidence="1" id="KW-0723">Serine/threonine-protein kinase</keyword>
<feature type="compositionally biased region" description="Polar residues" evidence="7">
    <location>
        <begin position="499"/>
        <end position="520"/>
    </location>
</feature>
<dbReference type="SUPFAM" id="SSF56112">
    <property type="entry name" value="Protein kinase-like (PK-like)"/>
    <property type="match status" value="1"/>
</dbReference>
<dbReference type="PROSITE" id="PS51285">
    <property type="entry name" value="AGC_KINASE_CTER"/>
    <property type="match status" value="1"/>
</dbReference>
<feature type="compositionally biased region" description="Low complexity" evidence="7">
    <location>
        <begin position="522"/>
        <end position="537"/>
    </location>
</feature>
<dbReference type="InterPro" id="IPR011009">
    <property type="entry name" value="Kinase-like_dom_sf"/>
</dbReference>
<keyword evidence="3 6" id="KW-0547">Nucleotide-binding</keyword>
<evidence type="ECO:0000259" key="9">
    <source>
        <dbReference type="PROSITE" id="PS51285"/>
    </source>
</evidence>
<dbReference type="GO" id="GO:0004703">
    <property type="term" value="F:G protein-coupled receptor kinase activity"/>
    <property type="evidence" value="ECO:0007669"/>
    <property type="project" value="TreeGrafter"/>
</dbReference>
<evidence type="ECO:0008006" key="12">
    <source>
        <dbReference type="Google" id="ProtNLM"/>
    </source>
</evidence>
<feature type="domain" description="AGC-kinase C-terminal" evidence="9">
    <location>
        <begin position="281"/>
        <end position="370"/>
    </location>
</feature>
<keyword evidence="2" id="KW-0808">Transferase</keyword>
<evidence type="ECO:0000256" key="2">
    <source>
        <dbReference type="ARBA" id="ARBA00022679"/>
    </source>
</evidence>
<evidence type="ECO:0000256" key="5">
    <source>
        <dbReference type="ARBA" id="ARBA00022840"/>
    </source>
</evidence>
<keyword evidence="4" id="KW-0418">Kinase</keyword>
<dbReference type="PROSITE" id="PS50011">
    <property type="entry name" value="PROTEIN_KINASE_DOM"/>
    <property type="match status" value="1"/>
</dbReference>
<evidence type="ECO:0000256" key="1">
    <source>
        <dbReference type="ARBA" id="ARBA00022527"/>
    </source>
</evidence>
<dbReference type="PANTHER" id="PTHR24355">
    <property type="entry name" value="G PROTEIN-COUPLED RECEPTOR KINASE/RIBOSOMAL PROTEIN S6 KINASE"/>
    <property type="match status" value="1"/>
</dbReference>
<reference evidence="10" key="1">
    <citation type="submission" date="2022-07" db="EMBL/GenBank/DDBJ databases">
        <title>Phylogenomic reconstructions and comparative analyses of Kickxellomycotina fungi.</title>
        <authorList>
            <person name="Reynolds N.K."/>
            <person name="Stajich J.E."/>
            <person name="Barry K."/>
            <person name="Grigoriev I.V."/>
            <person name="Crous P."/>
            <person name="Smith M.E."/>
        </authorList>
    </citation>
    <scope>NUCLEOTIDE SEQUENCE</scope>
    <source>
        <strain evidence="10">BCRC 34381</strain>
    </source>
</reference>
<proteinExistence type="predicted"/>
<evidence type="ECO:0000313" key="11">
    <source>
        <dbReference type="Proteomes" id="UP001143981"/>
    </source>
</evidence>
<dbReference type="InterPro" id="IPR017441">
    <property type="entry name" value="Protein_kinase_ATP_BS"/>
</dbReference>
<feature type="binding site" evidence="6">
    <location>
        <position position="48"/>
    </location>
    <ligand>
        <name>ATP</name>
        <dbReference type="ChEBI" id="CHEBI:30616"/>
    </ligand>
</feature>
<dbReference type="AlphaFoldDB" id="A0A9W7Y5D6"/>
<evidence type="ECO:0000256" key="6">
    <source>
        <dbReference type="PROSITE-ProRule" id="PRU10141"/>
    </source>
</evidence>
<dbReference type="SMART" id="SM00220">
    <property type="entry name" value="S_TKc"/>
    <property type="match status" value="1"/>
</dbReference>
<feature type="compositionally biased region" description="Basic residues" evidence="7">
    <location>
        <begin position="328"/>
        <end position="338"/>
    </location>
</feature>
<dbReference type="InterPro" id="IPR000719">
    <property type="entry name" value="Prot_kinase_dom"/>
</dbReference>
<dbReference type="GO" id="GO:0001664">
    <property type="term" value="F:G protein-coupled receptor binding"/>
    <property type="evidence" value="ECO:0007669"/>
    <property type="project" value="TreeGrafter"/>
</dbReference>
<dbReference type="PANTHER" id="PTHR24355:SF30">
    <property type="entry name" value="SERINE_THREONINE-PROTEIN KINASE 32B ISOFORM X1"/>
    <property type="match status" value="1"/>
</dbReference>
<evidence type="ECO:0000256" key="3">
    <source>
        <dbReference type="ARBA" id="ARBA00022741"/>
    </source>
</evidence>
<keyword evidence="5 6" id="KW-0067">ATP-binding</keyword>
<accession>A0A9W7Y5D6</accession>
<dbReference type="GO" id="GO:0007186">
    <property type="term" value="P:G protein-coupled receptor signaling pathway"/>
    <property type="evidence" value="ECO:0007669"/>
    <property type="project" value="TreeGrafter"/>
</dbReference>
<feature type="non-terminal residue" evidence="10">
    <location>
        <position position="829"/>
    </location>
</feature>
<dbReference type="EMBL" id="JANBOI010000860">
    <property type="protein sequence ID" value="KAJ1728253.1"/>
    <property type="molecule type" value="Genomic_DNA"/>
</dbReference>
<evidence type="ECO:0000259" key="8">
    <source>
        <dbReference type="PROSITE" id="PS50011"/>
    </source>
</evidence>
<dbReference type="Pfam" id="PF00069">
    <property type="entry name" value="Pkinase"/>
    <property type="match status" value="1"/>
</dbReference>
<dbReference type="OrthoDB" id="354826at2759"/>
<gene>
    <name evidence="10" type="ORF">LPJ61_004132</name>
</gene>
<evidence type="ECO:0000256" key="7">
    <source>
        <dbReference type="SAM" id="MobiDB-lite"/>
    </source>
</evidence>
<feature type="region of interest" description="Disordered" evidence="7">
    <location>
        <begin position="453"/>
        <end position="537"/>
    </location>
</feature>
<organism evidence="10 11">
    <name type="scientific">Coemansia biformis</name>
    <dbReference type="NCBI Taxonomy" id="1286918"/>
    <lineage>
        <taxon>Eukaryota</taxon>
        <taxon>Fungi</taxon>
        <taxon>Fungi incertae sedis</taxon>
        <taxon>Zoopagomycota</taxon>
        <taxon>Kickxellomycotina</taxon>
        <taxon>Kickxellomycetes</taxon>
        <taxon>Kickxellales</taxon>
        <taxon>Kickxellaceae</taxon>
        <taxon>Coemansia</taxon>
    </lineage>
</organism>
<dbReference type="GO" id="GO:0009966">
    <property type="term" value="P:regulation of signal transduction"/>
    <property type="evidence" value="ECO:0007669"/>
    <property type="project" value="TreeGrafter"/>
</dbReference>